<dbReference type="Proteomes" id="UP000827889">
    <property type="component" value="Chromosome 1"/>
</dbReference>
<dbReference type="InterPro" id="IPR043502">
    <property type="entry name" value="DNA/RNA_pol_sf"/>
</dbReference>
<reference evidence="3" key="2">
    <citation type="submission" date="2025-08" db="UniProtKB">
        <authorList>
            <consortium name="RefSeq"/>
        </authorList>
    </citation>
    <scope>IDENTIFICATION</scope>
    <source>
        <tissue evidence="3">Leaf</tissue>
    </source>
</reference>
<evidence type="ECO:0000259" key="1">
    <source>
        <dbReference type="PROSITE" id="PS50878"/>
    </source>
</evidence>
<organism evidence="2 3">
    <name type="scientific">Rhodamnia argentea</name>
    <dbReference type="NCBI Taxonomy" id="178133"/>
    <lineage>
        <taxon>Eukaryota</taxon>
        <taxon>Viridiplantae</taxon>
        <taxon>Streptophyta</taxon>
        <taxon>Embryophyta</taxon>
        <taxon>Tracheophyta</taxon>
        <taxon>Spermatophyta</taxon>
        <taxon>Magnoliopsida</taxon>
        <taxon>eudicotyledons</taxon>
        <taxon>Gunneridae</taxon>
        <taxon>Pentapetalae</taxon>
        <taxon>rosids</taxon>
        <taxon>malvids</taxon>
        <taxon>Myrtales</taxon>
        <taxon>Myrtaceae</taxon>
        <taxon>Myrtoideae</taxon>
        <taxon>Myrteae</taxon>
        <taxon>Australasian group</taxon>
        <taxon>Rhodamnia</taxon>
    </lineage>
</organism>
<evidence type="ECO:0000313" key="3">
    <source>
        <dbReference type="RefSeq" id="XP_048133203.1"/>
    </source>
</evidence>
<dbReference type="PANTHER" id="PTHR33064:SF37">
    <property type="entry name" value="RIBONUCLEASE H"/>
    <property type="match status" value="1"/>
</dbReference>
<gene>
    <name evidence="3" type="primary">LOC125314593</name>
</gene>
<proteinExistence type="predicted"/>
<evidence type="ECO:0000313" key="2">
    <source>
        <dbReference type="Proteomes" id="UP000827889"/>
    </source>
</evidence>
<dbReference type="PROSITE" id="PS50878">
    <property type="entry name" value="RT_POL"/>
    <property type="match status" value="1"/>
</dbReference>
<dbReference type="RefSeq" id="XP_048133203.1">
    <property type="nucleotide sequence ID" value="XM_048277246.1"/>
</dbReference>
<dbReference type="GeneID" id="125314593"/>
<dbReference type="SUPFAM" id="SSF56672">
    <property type="entry name" value="DNA/RNA polymerases"/>
    <property type="match status" value="1"/>
</dbReference>
<accession>A0ABM3H9C6</accession>
<dbReference type="CDD" id="cd01647">
    <property type="entry name" value="RT_LTR"/>
    <property type="match status" value="1"/>
</dbReference>
<dbReference type="PANTHER" id="PTHR33064">
    <property type="entry name" value="POL PROTEIN"/>
    <property type="match status" value="1"/>
</dbReference>
<dbReference type="Pfam" id="PF00078">
    <property type="entry name" value="RVT_1"/>
    <property type="match status" value="1"/>
</dbReference>
<dbReference type="InterPro" id="IPR000477">
    <property type="entry name" value="RT_dom"/>
</dbReference>
<name>A0ABM3H9C6_9MYRT</name>
<keyword evidence="2" id="KW-1185">Reference proteome</keyword>
<dbReference type="Gene3D" id="3.30.70.270">
    <property type="match status" value="2"/>
</dbReference>
<protein>
    <submittedName>
        <fullName evidence="3">Uncharacterized mitochondrial protein AtMg00860-like</fullName>
    </submittedName>
</protein>
<reference evidence="2" key="1">
    <citation type="submission" date="2025-05" db="UniProtKB">
        <authorList>
            <consortium name="RefSeq"/>
        </authorList>
    </citation>
    <scope>NUCLEOTIDE SEQUENCE [LARGE SCALE GENOMIC DNA]</scope>
</reference>
<sequence length="211" mass="23849">MNRVFKEYLDHFVIVFIDDILVYSKSSENHEQHLRIVLKTLRMHQLFAKLGKCEFWLARVAFLGHVVSGEGIAVEPSKIETVMDRLRPTTVMEIRSFLGLAGYYRRFVEKFSTIASPMTKLLKKDVKSGLCFYATWKGSSVCISPLETPRVELSDARPGVGCGHVRPEDLEALSDRRKFSGVYRSLEPQVPVLSEKVKHEAASMDGTAQGL</sequence>
<dbReference type="InterPro" id="IPR043128">
    <property type="entry name" value="Rev_trsase/Diguanyl_cyclase"/>
</dbReference>
<feature type="domain" description="Reverse transcriptase" evidence="1">
    <location>
        <begin position="1"/>
        <end position="67"/>
    </location>
</feature>
<dbReference type="InterPro" id="IPR051320">
    <property type="entry name" value="Viral_Replic_Matur_Polypro"/>
</dbReference>